<evidence type="ECO:0000256" key="2">
    <source>
        <dbReference type="ARBA" id="ARBA00009604"/>
    </source>
</evidence>
<dbReference type="InterPro" id="IPR020811">
    <property type="entry name" value="Enolase_N"/>
</dbReference>
<comment type="pathway">
    <text evidence="1">Carbohydrate degradation; glycolysis; pyruvate from D-glyceraldehyde 3-phosphate: step 4/5.</text>
</comment>
<dbReference type="STRING" id="151549.A0A4C1YFE1"/>
<keyword evidence="7" id="KW-0456">Lyase</keyword>
<keyword evidence="10" id="KW-0479">Metal-binding</keyword>
<evidence type="ECO:0000256" key="4">
    <source>
        <dbReference type="ARBA" id="ARBA00017068"/>
    </source>
</evidence>
<sequence>MPVKILRARQILDACAVPTIEVDLVTELGLFRIGVPSTDIKRAQEAVQLRDNDPEMYMGKGVANAVKNINTIIAPELIKMGYEVTQQKEIDNFLLTLDGTENRSRLGANSILCVSIVVAKAGAAKKGVPLYRHISDLGEVSSIFLPVPHFTILSGGVLTCNSLPFEEYTVLPIGATSYTEAVRIGTDFYHKVKVLLEERFGVECTNFVADNGGFTAPFENHKDAITFLNQAIRQCEMQGKLMIGINASASSFYKDGAYDIDFKNPNSNPQEYLSADKLCELYLENMREFPVVSVEDPFNSEEWAAWSNITMRTQNQVLANNLTQTNLRQVSLVIEKKAANSVTLRLSQCATISELLDVFKILNSNKMGIVVMDRRGDTDDTFIADLVVGLGACQFKAGGPHHSERIGKYNQLLRIEEELGSKAKYAGKNYRPDPGAAGKKK</sequence>
<proteinExistence type="inferred from homology"/>
<dbReference type="SMART" id="SM01192">
    <property type="entry name" value="Enolase_C"/>
    <property type="match status" value="1"/>
</dbReference>
<dbReference type="PRINTS" id="PR00148">
    <property type="entry name" value="ENOLASE"/>
</dbReference>
<dbReference type="GO" id="GO:0006096">
    <property type="term" value="P:glycolytic process"/>
    <property type="evidence" value="ECO:0007669"/>
    <property type="project" value="UniProtKB-UniPathway"/>
</dbReference>
<evidence type="ECO:0000259" key="11">
    <source>
        <dbReference type="SMART" id="SM01192"/>
    </source>
</evidence>
<feature type="binding site" evidence="10">
    <location>
        <position position="255"/>
    </location>
    <ligand>
        <name>Mg(2+)</name>
        <dbReference type="ChEBI" id="CHEBI:18420"/>
    </ligand>
</feature>
<evidence type="ECO:0000256" key="3">
    <source>
        <dbReference type="ARBA" id="ARBA00012058"/>
    </source>
</evidence>
<dbReference type="SUPFAM" id="SSF54826">
    <property type="entry name" value="Enolase N-terminal domain-like"/>
    <property type="match status" value="1"/>
</dbReference>
<evidence type="ECO:0000256" key="6">
    <source>
        <dbReference type="ARBA" id="ARBA00023152"/>
    </source>
</evidence>
<dbReference type="Pfam" id="PF00113">
    <property type="entry name" value="Enolase_C"/>
    <property type="match status" value="1"/>
</dbReference>
<evidence type="ECO:0000256" key="1">
    <source>
        <dbReference type="ARBA" id="ARBA00005031"/>
    </source>
</evidence>
<dbReference type="Gene3D" id="3.20.20.120">
    <property type="entry name" value="Enolase-like C-terminal domain"/>
    <property type="match status" value="1"/>
</dbReference>
<dbReference type="EMBL" id="BGZK01001235">
    <property type="protein sequence ID" value="GBP75091.1"/>
    <property type="molecule type" value="Genomic_DNA"/>
</dbReference>
<feature type="domain" description="Enolase C-terminal TIM barrel" evidence="11">
    <location>
        <begin position="142"/>
        <end position="433"/>
    </location>
</feature>
<dbReference type="SMART" id="SM01193">
    <property type="entry name" value="Enolase_N"/>
    <property type="match status" value="1"/>
</dbReference>
<evidence type="ECO:0000256" key="7">
    <source>
        <dbReference type="ARBA" id="ARBA00023239"/>
    </source>
</evidence>
<protein>
    <recommendedName>
        <fullName evidence="4">Enolase</fullName>
        <ecNumber evidence="3">4.2.1.11</ecNumber>
    </recommendedName>
    <alternativeName>
        <fullName evidence="8">2-phospho-D-glycerate hydro-lyase</fullName>
    </alternativeName>
    <alternativeName>
        <fullName evidence="9">2-phosphoglycerate dehydratase</fullName>
    </alternativeName>
</protein>
<evidence type="ECO:0000256" key="5">
    <source>
        <dbReference type="ARBA" id="ARBA00022842"/>
    </source>
</evidence>
<dbReference type="InterPro" id="IPR036849">
    <property type="entry name" value="Enolase-like_C_sf"/>
</dbReference>
<dbReference type="Gene3D" id="3.30.390.10">
    <property type="entry name" value="Enolase-like, N-terminal domain"/>
    <property type="match status" value="1"/>
</dbReference>
<evidence type="ECO:0000313" key="14">
    <source>
        <dbReference type="Proteomes" id="UP000299102"/>
    </source>
</evidence>
<dbReference type="EC" id="4.2.1.11" evidence="3"/>
<dbReference type="InterPro" id="IPR000941">
    <property type="entry name" value="Enolase"/>
</dbReference>
<dbReference type="OrthoDB" id="1739814at2759"/>
<dbReference type="GO" id="GO:0000015">
    <property type="term" value="C:phosphopyruvate hydratase complex"/>
    <property type="evidence" value="ECO:0007669"/>
    <property type="project" value="InterPro"/>
</dbReference>
<dbReference type="Proteomes" id="UP000299102">
    <property type="component" value="Unassembled WGS sequence"/>
</dbReference>
<accession>A0A4C1YFE1</accession>
<reference evidence="13 14" key="1">
    <citation type="journal article" date="2019" name="Commun. Biol.">
        <title>The bagworm genome reveals a unique fibroin gene that provides high tensile strength.</title>
        <authorList>
            <person name="Kono N."/>
            <person name="Nakamura H."/>
            <person name="Ohtoshi R."/>
            <person name="Tomita M."/>
            <person name="Numata K."/>
            <person name="Arakawa K."/>
        </authorList>
    </citation>
    <scope>NUCLEOTIDE SEQUENCE [LARGE SCALE GENOMIC DNA]</scope>
</reference>
<dbReference type="SUPFAM" id="SSF51604">
    <property type="entry name" value="Enolase C-terminal domain-like"/>
    <property type="match status" value="1"/>
</dbReference>
<gene>
    <name evidence="13" type="primary">enol-1</name>
    <name evidence="13" type="ORF">EVAR_49263_1</name>
</gene>
<comment type="caution">
    <text evidence="13">The sequence shown here is derived from an EMBL/GenBank/DDBJ whole genome shotgun (WGS) entry which is preliminary data.</text>
</comment>
<dbReference type="AlphaFoldDB" id="A0A4C1YFE1"/>
<dbReference type="UniPathway" id="UPA00109">
    <property type="reaction ID" value="UER00187"/>
</dbReference>
<dbReference type="Pfam" id="PF03952">
    <property type="entry name" value="Enolase_N"/>
    <property type="match status" value="1"/>
</dbReference>
<name>A0A4C1YFE1_EUMVA</name>
<evidence type="ECO:0000256" key="9">
    <source>
        <dbReference type="ARBA" id="ARBA00032132"/>
    </source>
</evidence>
<dbReference type="InterPro" id="IPR020810">
    <property type="entry name" value="Enolase_C"/>
</dbReference>
<dbReference type="InterPro" id="IPR029017">
    <property type="entry name" value="Enolase-like_N"/>
</dbReference>
<comment type="cofactor">
    <cofactor evidence="10">
        <name>Mg(2+)</name>
        <dbReference type="ChEBI" id="CHEBI:18420"/>
    </cofactor>
    <text evidence="10">Mg(2+) is required for catalysis and for stabilizing the dimer.</text>
</comment>
<dbReference type="GO" id="GO:0000287">
    <property type="term" value="F:magnesium ion binding"/>
    <property type="evidence" value="ECO:0007669"/>
    <property type="project" value="InterPro"/>
</dbReference>
<keyword evidence="14" id="KW-1185">Reference proteome</keyword>
<dbReference type="HAMAP" id="MF_00318">
    <property type="entry name" value="Enolase"/>
    <property type="match status" value="1"/>
</dbReference>
<organism evidence="13 14">
    <name type="scientific">Eumeta variegata</name>
    <name type="common">Bagworm moth</name>
    <name type="synonym">Eumeta japonica</name>
    <dbReference type="NCBI Taxonomy" id="151549"/>
    <lineage>
        <taxon>Eukaryota</taxon>
        <taxon>Metazoa</taxon>
        <taxon>Ecdysozoa</taxon>
        <taxon>Arthropoda</taxon>
        <taxon>Hexapoda</taxon>
        <taxon>Insecta</taxon>
        <taxon>Pterygota</taxon>
        <taxon>Neoptera</taxon>
        <taxon>Endopterygota</taxon>
        <taxon>Lepidoptera</taxon>
        <taxon>Glossata</taxon>
        <taxon>Ditrysia</taxon>
        <taxon>Tineoidea</taxon>
        <taxon>Psychidae</taxon>
        <taxon>Oiketicinae</taxon>
        <taxon>Eumeta</taxon>
    </lineage>
</organism>
<dbReference type="GO" id="GO:0004634">
    <property type="term" value="F:phosphopyruvate hydratase activity"/>
    <property type="evidence" value="ECO:0007669"/>
    <property type="project" value="UniProtKB-EC"/>
</dbReference>
<feature type="binding site" evidence="10">
    <location>
        <position position="295"/>
    </location>
    <ligand>
        <name>Mg(2+)</name>
        <dbReference type="ChEBI" id="CHEBI:18420"/>
    </ligand>
</feature>
<dbReference type="PANTHER" id="PTHR11902">
    <property type="entry name" value="ENOLASE"/>
    <property type="match status" value="1"/>
</dbReference>
<keyword evidence="5 10" id="KW-0460">Magnesium</keyword>
<dbReference type="PANTHER" id="PTHR11902:SF1">
    <property type="entry name" value="ENOLASE"/>
    <property type="match status" value="1"/>
</dbReference>
<keyword evidence="6" id="KW-0324">Glycolysis</keyword>
<evidence type="ECO:0000256" key="10">
    <source>
        <dbReference type="PIRSR" id="PIRSR001400-3"/>
    </source>
</evidence>
<evidence type="ECO:0000313" key="13">
    <source>
        <dbReference type="EMBL" id="GBP75091.1"/>
    </source>
</evidence>
<comment type="similarity">
    <text evidence="2">Belongs to the enolase family.</text>
</comment>
<evidence type="ECO:0000256" key="8">
    <source>
        <dbReference type="ARBA" id="ARBA00031125"/>
    </source>
</evidence>
<evidence type="ECO:0000259" key="12">
    <source>
        <dbReference type="SMART" id="SM01193"/>
    </source>
</evidence>
<dbReference type="PIRSF" id="PIRSF001400">
    <property type="entry name" value="Enolase"/>
    <property type="match status" value="1"/>
</dbReference>
<feature type="domain" description="Enolase N-terminal" evidence="12">
    <location>
        <begin position="3"/>
        <end position="134"/>
    </location>
</feature>